<protein>
    <submittedName>
        <fullName evidence="3">Unannotated protein</fullName>
    </submittedName>
</protein>
<dbReference type="Pfam" id="PF20674">
    <property type="entry name" value="SpaA_3"/>
    <property type="match status" value="2"/>
</dbReference>
<feature type="domain" description="SpaA-like prealbumin fold" evidence="2">
    <location>
        <begin position="129"/>
        <end position="193"/>
    </location>
</feature>
<dbReference type="InterPro" id="IPR048834">
    <property type="entry name" value="SpaA_pre-album"/>
</dbReference>
<feature type="compositionally biased region" description="Polar residues" evidence="1">
    <location>
        <begin position="31"/>
        <end position="40"/>
    </location>
</feature>
<feature type="domain" description="SpaA-like prealbumin fold" evidence="2">
    <location>
        <begin position="256"/>
        <end position="293"/>
    </location>
</feature>
<dbReference type="AlphaFoldDB" id="A0A6J5Z2L5"/>
<sequence length="312" mass="31416">MKSPGLLSIVVAAAVTLALLPGVAFAGASGQPAQSGNPSGLPTHGQKPTVAAGSQPLFGGGWYRRGGTEGLLVDPVNPTALAARKVTGAARFTPGAVTVVKNLAPSTDSGRFNLMIDGVELATKVGDAGSTGPIALLPGSHVISETAVAPAVQADYASSIACTSAGELVAAGPGTNLLVILKPRQTMNCVVTNLRRPGEVIISNRVKDGLQGRFRFTGTLDGDFDLLTGGSRTFRLPPGSYRATQEVVEGVFAVDSIECSDGGDAAGGSTTSKESALISLQSGEVVTCTFANAGSGLLPEVTGSRQLGLSSR</sequence>
<proteinExistence type="predicted"/>
<organism evidence="3">
    <name type="scientific">freshwater metagenome</name>
    <dbReference type="NCBI Taxonomy" id="449393"/>
    <lineage>
        <taxon>unclassified sequences</taxon>
        <taxon>metagenomes</taxon>
        <taxon>ecological metagenomes</taxon>
    </lineage>
</organism>
<name>A0A6J5Z2L5_9ZZZZ</name>
<feature type="region of interest" description="Disordered" evidence="1">
    <location>
        <begin position="29"/>
        <end position="51"/>
    </location>
</feature>
<accession>A0A6J5Z2L5</accession>
<gene>
    <name evidence="3" type="ORF">UFOPK3522_00174</name>
</gene>
<evidence type="ECO:0000256" key="1">
    <source>
        <dbReference type="SAM" id="MobiDB-lite"/>
    </source>
</evidence>
<evidence type="ECO:0000313" key="3">
    <source>
        <dbReference type="EMBL" id="CAB4335776.1"/>
    </source>
</evidence>
<reference evidence="3" key="1">
    <citation type="submission" date="2020-05" db="EMBL/GenBank/DDBJ databases">
        <authorList>
            <person name="Chiriac C."/>
            <person name="Salcher M."/>
            <person name="Ghai R."/>
            <person name="Kavagutti S V."/>
        </authorList>
    </citation>
    <scope>NUCLEOTIDE SEQUENCE</scope>
</reference>
<evidence type="ECO:0000259" key="2">
    <source>
        <dbReference type="Pfam" id="PF20674"/>
    </source>
</evidence>
<dbReference type="EMBL" id="CAESAO010000008">
    <property type="protein sequence ID" value="CAB4335776.1"/>
    <property type="molecule type" value="Genomic_DNA"/>
</dbReference>